<keyword evidence="2" id="KW-0732">Signal</keyword>
<evidence type="ECO:0000256" key="1">
    <source>
        <dbReference type="SAM" id="Phobius"/>
    </source>
</evidence>
<protein>
    <submittedName>
        <fullName evidence="3">Uncharacterized protein</fullName>
    </submittedName>
</protein>
<feature type="chain" id="PRO_5009193489" evidence="2">
    <location>
        <begin position="26"/>
        <end position="305"/>
    </location>
</feature>
<dbReference type="InParanoid" id="A0A1E7FQJ8"/>
<dbReference type="OrthoDB" id="44599at2759"/>
<feature type="signal peptide" evidence="2">
    <location>
        <begin position="1"/>
        <end position="25"/>
    </location>
</feature>
<dbReference type="KEGG" id="fcy:FRACYDRAFT_206855"/>
<evidence type="ECO:0000313" key="4">
    <source>
        <dbReference type="Proteomes" id="UP000095751"/>
    </source>
</evidence>
<keyword evidence="1" id="KW-0812">Transmembrane</keyword>
<keyword evidence="4" id="KW-1185">Reference proteome</keyword>
<dbReference type="EMBL" id="KV784355">
    <property type="protein sequence ID" value="OEU20375.1"/>
    <property type="molecule type" value="Genomic_DNA"/>
</dbReference>
<keyword evidence="1" id="KW-1133">Transmembrane helix</keyword>
<organism evidence="3 4">
    <name type="scientific">Fragilariopsis cylindrus CCMP1102</name>
    <dbReference type="NCBI Taxonomy" id="635003"/>
    <lineage>
        <taxon>Eukaryota</taxon>
        <taxon>Sar</taxon>
        <taxon>Stramenopiles</taxon>
        <taxon>Ochrophyta</taxon>
        <taxon>Bacillariophyta</taxon>
        <taxon>Bacillariophyceae</taxon>
        <taxon>Bacillariophycidae</taxon>
        <taxon>Bacillariales</taxon>
        <taxon>Bacillariaceae</taxon>
        <taxon>Fragilariopsis</taxon>
    </lineage>
</organism>
<gene>
    <name evidence="3" type="ORF">FRACYDRAFT_206855</name>
</gene>
<evidence type="ECO:0000256" key="2">
    <source>
        <dbReference type="SAM" id="SignalP"/>
    </source>
</evidence>
<feature type="transmembrane region" description="Helical" evidence="1">
    <location>
        <begin position="226"/>
        <end position="246"/>
    </location>
</feature>
<reference evidence="3 4" key="1">
    <citation type="submission" date="2016-09" db="EMBL/GenBank/DDBJ databases">
        <title>Extensive genetic diversity and differential bi-allelic expression allows diatom success in the polar Southern Ocean.</title>
        <authorList>
            <consortium name="DOE Joint Genome Institute"/>
            <person name="Mock T."/>
            <person name="Otillar R.P."/>
            <person name="Strauss J."/>
            <person name="Dupont C."/>
            <person name="Frickenhaus S."/>
            <person name="Maumus F."/>
            <person name="Mcmullan M."/>
            <person name="Sanges R."/>
            <person name="Schmutz J."/>
            <person name="Toseland A."/>
            <person name="Valas R."/>
            <person name="Veluchamy A."/>
            <person name="Ward B.J."/>
            <person name="Allen A."/>
            <person name="Barry K."/>
            <person name="Falciatore A."/>
            <person name="Ferrante M."/>
            <person name="Fortunato A.E."/>
            <person name="Gloeckner G."/>
            <person name="Gruber A."/>
            <person name="Hipkin R."/>
            <person name="Janech M."/>
            <person name="Kroth P."/>
            <person name="Leese F."/>
            <person name="Lindquist E."/>
            <person name="Lyon B.R."/>
            <person name="Martin J."/>
            <person name="Mayer C."/>
            <person name="Parker M."/>
            <person name="Quesneville H."/>
            <person name="Raymond J."/>
            <person name="Uhlig C."/>
            <person name="Valentin K.U."/>
            <person name="Worden A.Z."/>
            <person name="Armbrust E.V."/>
            <person name="Bowler C."/>
            <person name="Green B."/>
            <person name="Moulton V."/>
            <person name="Van Oosterhout C."/>
            <person name="Grigoriev I."/>
        </authorList>
    </citation>
    <scope>NUCLEOTIDE SEQUENCE [LARGE SCALE GENOMIC DNA]</scope>
    <source>
        <strain evidence="3 4">CCMP1102</strain>
    </source>
</reference>
<evidence type="ECO:0000313" key="3">
    <source>
        <dbReference type="EMBL" id="OEU20375.1"/>
    </source>
</evidence>
<name>A0A1E7FQJ8_9STRA</name>
<dbReference type="Proteomes" id="UP000095751">
    <property type="component" value="Unassembled WGS sequence"/>
</dbReference>
<sequence>MYNIVTTINAILLCILVSTTILVDAADEAQYNGNDDEVAAAYQQSFTACDNAVITVLDVQLYCDSPGTFYYGSGRYRNSVNCTAGDKGKFLVDFYISQPDTIESNGGNAIVDISAEANAGWYQQSQEVIGNSDLCSLSSLKSLSGSKCPNEGKYRIKSNFYWNKDQDDNNNIDTFKPLLSVGFKSSQYQNTFDYGGANTDYCSGNTFVTNWTNTVKKVYANGIVNFVKSCGILFFTILIMWAFIWFMMKKPTSCGDVGVKLGVMKTDPLKVVQEDSFEEEIYDDSDKFDFNKMRSPRADQNFLDF</sequence>
<keyword evidence="1" id="KW-0472">Membrane</keyword>
<proteinExistence type="predicted"/>
<accession>A0A1E7FQJ8</accession>
<dbReference type="AlphaFoldDB" id="A0A1E7FQJ8"/>